<evidence type="ECO:0000313" key="3">
    <source>
        <dbReference type="EMBL" id="KAK5967636.1"/>
    </source>
</evidence>
<accession>A0AAN8IC46</accession>
<evidence type="ECO:0000313" key="4">
    <source>
        <dbReference type="Proteomes" id="UP001331761"/>
    </source>
</evidence>
<comment type="caution">
    <text evidence="3">The sequence shown here is derived from an EMBL/GenBank/DDBJ whole genome shotgun (WGS) entry which is preliminary data.</text>
</comment>
<proteinExistence type="predicted"/>
<feature type="compositionally biased region" description="Polar residues" evidence="1">
    <location>
        <begin position="313"/>
        <end position="338"/>
    </location>
</feature>
<sequence length="351" mass="40026">MVQITRSFTWEEFRQDFIYDWIEMLRVLDEYNDAASTSRLLWMLVMYAFAVVLFVTACSLMLIFYRRVDPRHPSMKPQRLTFRELFLDLKSTGETGFFEKRTRLPDDLSQANTTETTGDQTPMPPKPEPVEKSEALPIVASTTPLHTPAPTVHVSAESTPGPTSAERMQEKIASQEKVDKQRKGPKPTITRTQGSSEMHSKERSKSQEHAPKERGESARKSVLLKERKTQELLSKERLESTRKPVASKERTMDQTKIRSKEPAKSNEPIKERSKKKYKLSKEQAKKSKEQTKKSKEHSKETFKEPSKRHSQDDVTPTISTLPSVPTQSTLGKTLTVSAKGTKDSVRGKKAM</sequence>
<feature type="transmembrane region" description="Helical" evidence="2">
    <location>
        <begin position="40"/>
        <end position="65"/>
    </location>
</feature>
<feature type="compositionally biased region" description="Basic and acidic residues" evidence="1">
    <location>
        <begin position="167"/>
        <end position="182"/>
    </location>
</feature>
<dbReference type="Proteomes" id="UP001331761">
    <property type="component" value="Unassembled WGS sequence"/>
</dbReference>
<feature type="compositionally biased region" description="Basic and acidic residues" evidence="1">
    <location>
        <begin position="198"/>
        <end position="271"/>
    </location>
</feature>
<feature type="compositionally biased region" description="Polar residues" evidence="1">
    <location>
        <begin position="109"/>
        <end position="120"/>
    </location>
</feature>
<feature type="compositionally biased region" description="Basic and acidic residues" evidence="1">
    <location>
        <begin position="340"/>
        <end position="351"/>
    </location>
</feature>
<keyword evidence="4" id="KW-1185">Reference proteome</keyword>
<reference evidence="3 4" key="1">
    <citation type="submission" date="2019-10" db="EMBL/GenBank/DDBJ databases">
        <title>Assembly and Annotation for the nematode Trichostrongylus colubriformis.</title>
        <authorList>
            <person name="Martin J."/>
        </authorList>
    </citation>
    <scope>NUCLEOTIDE SEQUENCE [LARGE SCALE GENOMIC DNA]</scope>
    <source>
        <strain evidence="3">G859</strain>
        <tissue evidence="3">Whole worm</tissue>
    </source>
</reference>
<organism evidence="3 4">
    <name type="scientific">Trichostrongylus colubriformis</name>
    <name type="common">Black scour worm</name>
    <dbReference type="NCBI Taxonomy" id="6319"/>
    <lineage>
        <taxon>Eukaryota</taxon>
        <taxon>Metazoa</taxon>
        <taxon>Ecdysozoa</taxon>
        <taxon>Nematoda</taxon>
        <taxon>Chromadorea</taxon>
        <taxon>Rhabditida</taxon>
        <taxon>Rhabditina</taxon>
        <taxon>Rhabditomorpha</taxon>
        <taxon>Strongyloidea</taxon>
        <taxon>Trichostrongylidae</taxon>
        <taxon>Trichostrongylus</taxon>
    </lineage>
</organism>
<feature type="region of interest" description="Disordered" evidence="1">
    <location>
        <begin position="99"/>
        <end position="351"/>
    </location>
</feature>
<name>A0AAN8IC46_TRICO</name>
<evidence type="ECO:0000256" key="1">
    <source>
        <dbReference type="SAM" id="MobiDB-lite"/>
    </source>
</evidence>
<feature type="compositionally biased region" description="Basic and acidic residues" evidence="1">
    <location>
        <begin position="279"/>
        <end position="312"/>
    </location>
</feature>
<protein>
    <submittedName>
        <fullName evidence="3">Uncharacterized protein</fullName>
    </submittedName>
</protein>
<evidence type="ECO:0000256" key="2">
    <source>
        <dbReference type="SAM" id="Phobius"/>
    </source>
</evidence>
<gene>
    <name evidence="3" type="ORF">GCK32_014198</name>
</gene>
<keyword evidence="2" id="KW-0812">Transmembrane</keyword>
<dbReference type="EMBL" id="WIXE01022266">
    <property type="protein sequence ID" value="KAK5967636.1"/>
    <property type="molecule type" value="Genomic_DNA"/>
</dbReference>
<keyword evidence="2" id="KW-1133">Transmembrane helix</keyword>
<keyword evidence="2" id="KW-0472">Membrane</keyword>
<dbReference type="AlphaFoldDB" id="A0AAN8IC46"/>